<dbReference type="EMBL" id="ML005279">
    <property type="protein sequence ID" value="RKP19165.1"/>
    <property type="molecule type" value="Genomic_DNA"/>
</dbReference>
<feature type="compositionally biased region" description="Low complexity" evidence="2">
    <location>
        <begin position="398"/>
        <end position="424"/>
    </location>
</feature>
<evidence type="ECO:0000313" key="3">
    <source>
        <dbReference type="EMBL" id="RKP19165.1"/>
    </source>
</evidence>
<name>A0A4P9YIG3_ROZAC</name>
<gene>
    <name evidence="3" type="ORF">ROZALSC1DRAFT_29206</name>
</gene>
<feature type="compositionally biased region" description="Basic and acidic residues" evidence="2">
    <location>
        <begin position="357"/>
        <end position="378"/>
    </location>
</feature>
<feature type="region of interest" description="Disordered" evidence="2">
    <location>
        <begin position="357"/>
        <end position="429"/>
    </location>
</feature>
<protein>
    <submittedName>
        <fullName evidence="3">Uncharacterized protein</fullName>
    </submittedName>
</protein>
<evidence type="ECO:0000256" key="1">
    <source>
        <dbReference type="ARBA" id="ARBA00006298"/>
    </source>
</evidence>
<accession>A0A4P9YIG3</accession>
<dbReference type="Gene3D" id="1.25.40.1040">
    <property type="match status" value="1"/>
</dbReference>
<dbReference type="Pfam" id="PF09797">
    <property type="entry name" value="NatB_MDM20"/>
    <property type="match status" value="2"/>
</dbReference>
<dbReference type="PANTHER" id="PTHR22767:SF3">
    <property type="entry name" value="N-ALPHA-ACETYLTRANSFERASE 25, NATB AUXILIARY SUBUNIT"/>
    <property type="match status" value="1"/>
</dbReference>
<evidence type="ECO:0000256" key="2">
    <source>
        <dbReference type="SAM" id="MobiDB-lite"/>
    </source>
</evidence>
<dbReference type="PANTHER" id="PTHR22767">
    <property type="entry name" value="N-TERMINAL ACETYLTRANSFERASE-RELATED"/>
    <property type="match status" value="1"/>
</dbReference>
<dbReference type="GO" id="GO:0031416">
    <property type="term" value="C:NatB complex"/>
    <property type="evidence" value="ECO:0007669"/>
    <property type="project" value="TreeGrafter"/>
</dbReference>
<reference evidence="4" key="1">
    <citation type="journal article" date="2018" name="Nat. Microbiol.">
        <title>Leveraging single-cell genomics to expand the fungal tree of life.</title>
        <authorList>
            <person name="Ahrendt S.R."/>
            <person name="Quandt C.A."/>
            <person name="Ciobanu D."/>
            <person name="Clum A."/>
            <person name="Salamov A."/>
            <person name="Andreopoulos B."/>
            <person name="Cheng J.F."/>
            <person name="Woyke T."/>
            <person name="Pelin A."/>
            <person name="Henrissat B."/>
            <person name="Reynolds N.K."/>
            <person name="Benny G.L."/>
            <person name="Smith M.E."/>
            <person name="James T.Y."/>
            <person name="Grigoriev I.V."/>
        </authorList>
    </citation>
    <scope>NUCLEOTIDE SEQUENCE [LARGE SCALE GENOMIC DNA]</scope>
    <source>
        <strain evidence="4">CSF55</strain>
    </source>
</reference>
<dbReference type="Proteomes" id="UP000281549">
    <property type="component" value="Unassembled WGS sequence"/>
</dbReference>
<organism evidence="3 4">
    <name type="scientific">Rozella allomycis (strain CSF55)</name>
    <dbReference type="NCBI Taxonomy" id="988480"/>
    <lineage>
        <taxon>Eukaryota</taxon>
        <taxon>Fungi</taxon>
        <taxon>Fungi incertae sedis</taxon>
        <taxon>Cryptomycota</taxon>
        <taxon>Cryptomycota incertae sedis</taxon>
        <taxon>Rozella</taxon>
    </lineage>
</organism>
<sequence>MTSEKQFKNIVESLENMNYKQALNLCNKSLKKDSKNNRMLILKAYSAAKVGKDDEAVKVLESIPLEAVEDAYVMHYVTVSCRALSKPDLLSKYTQYLYEKNSKDEERAAQHFSSLVRLMDFKSQQQLALKMNKTFKEPRYVYWMIVSAFLQSESKESIGVQLAEKMLMKLFNEGKVQNAEEFGLLLLVLEKIGKYEEAMKLIESENGSKLFESQGLEIENEMRKFEYLMQTKRYEELFKRIVERMNEMRSEEEVEQWTIYSYLLNCVSNVKEKEKEAKEVLEDLITKFPKARAPLLAKIEFCSLYERSEFVKSVFEYLKVYGAKPFCFYDLKPAIVNMSAEEKSEFLERLNLDLKREEEREGVKGEEVKGELVKHEDVSEPTVADEPTPTVAGESEPTVGGESETTVSGEPTPTVEPTTATEASDVTTVDTPNEAQNEIQIFCQKAMLAIAAEVDPEILLNKLQKLNVNENEDLATIYFFAKFRNGNLNVKNFELLNESTKPLRSMKKLNFYSKMILIRYYALIGEYKKSYSLFKELEIKNIQLDALSYLISDIIVHLDPFDSAEFCKNALEIYRSNDAETPEYIMNAYLQGSYTRVFDFTEFYFHVETSIQREVLARQELRCKLVHERSLDELEKLLAQDYPLQLSYQALLTDTRDLMAFPNYLPNLISPLISTKEVSIEWLKYYAIIFQLLHFSIVNDSDKLNEFNSLLIQLNFSHSQFFSTVFAYRLDENALIAEFPSAEDSIDSIEIVSTILLALRETIKSKLSPRRKSSILSLLDKCKSFLPKDSHRHKWIDFYLKQIQSQ</sequence>
<comment type="similarity">
    <text evidence="1">Belongs to the MDM20/NAA25 family.</text>
</comment>
<evidence type="ECO:0000313" key="4">
    <source>
        <dbReference type="Proteomes" id="UP000281549"/>
    </source>
</evidence>
<dbReference type="AlphaFoldDB" id="A0A4P9YIG3"/>
<dbReference type="InterPro" id="IPR019183">
    <property type="entry name" value="NAA25_NatB_aux_su"/>
</dbReference>
<proteinExistence type="inferred from homology"/>